<feature type="compositionally biased region" description="Polar residues" evidence="1">
    <location>
        <begin position="53"/>
        <end position="64"/>
    </location>
</feature>
<sequence>MRRRYGGCLALLLTAGLLLGGCGSKGGTDSAQADSGSGEVYAMDSYGEDAAVQSASGGTSSNAAVTEESVEGNTELSVNQKLIVTRNMSVETSSFDDFLQAVRDKTQELGGYLESTSVSGQPEKGGRNSYLVIRVPADKLEELTKVAEDGATVLSMDEYTSDVTLEYVDVESRLTALRTEQESLLKLMEQAEKLEDIIQLQTRLTDVNYEIDSYESRLRTMDNQVEYSTLYLDIREVERERAESGNKGFWAEVKDGLSNSFYGFGSGLRSFGVAFFVALPYLAALAVLVIAGAALIKKGKRRKQEKTKQAPDQDQGEEPRQEK</sequence>
<keyword evidence="2" id="KW-0472">Membrane</keyword>
<accession>A0A9D1ELW5</accession>
<feature type="chain" id="PRO_5038832590" evidence="3">
    <location>
        <begin position="21"/>
        <end position="323"/>
    </location>
</feature>
<feature type="transmembrane region" description="Helical" evidence="2">
    <location>
        <begin position="271"/>
        <end position="296"/>
    </location>
</feature>
<gene>
    <name evidence="5" type="ORF">IAB98_11290</name>
</gene>
<reference evidence="5" key="1">
    <citation type="submission" date="2020-10" db="EMBL/GenBank/DDBJ databases">
        <authorList>
            <person name="Gilroy R."/>
        </authorList>
    </citation>
    <scope>NUCLEOTIDE SEQUENCE</scope>
    <source>
        <strain evidence="5">ChiSxjej1B13-7041</strain>
    </source>
</reference>
<organism evidence="5 6">
    <name type="scientific">Candidatus Egerieimonas intestinavium</name>
    <dbReference type="NCBI Taxonomy" id="2840777"/>
    <lineage>
        <taxon>Bacteria</taxon>
        <taxon>Bacillati</taxon>
        <taxon>Bacillota</taxon>
        <taxon>Clostridia</taxon>
        <taxon>Lachnospirales</taxon>
        <taxon>Lachnospiraceae</taxon>
        <taxon>Lachnospiraceae incertae sedis</taxon>
        <taxon>Candidatus Egerieimonas</taxon>
    </lineage>
</organism>
<feature type="domain" description="DUF4349" evidence="4">
    <location>
        <begin position="80"/>
        <end position="291"/>
    </location>
</feature>
<evidence type="ECO:0000313" key="5">
    <source>
        <dbReference type="EMBL" id="HIR93989.1"/>
    </source>
</evidence>
<feature type="region of interest" description="Disordered" evidence="1">
    <location>
        <begin position="298"/>
        <end position="323"/>
    </location>
</feature>
<protein>
    <submittedName>
        <fullName evidence="5">DUF4349 domain-containing protein</fullName>
    </submittedName>
</protein>
<proteinExistence type="predicted"/>
<dbReference type="PROSITE" id="PS51257">
    <property type="entry name" value="PROKAR_LIPOPROTEIN"/>
    <property type="match status" value="1"/>
</dbReference>
<feature type="signal peptide" evidence="3">
    <location>
        <begin position="1"/>
        <end position="20"/>
    </location>
</feature>
<dbReference type="EMBL" id="DVHU01000102">
    <property type="protein sequence ID" value="HIR93989.1"/>
    <property type="molecule type" value="Genomic_DNA"/>
</dbReference>
<evidence type="ECO:0000313" key="6">
    <source>
        <dbReference type="Proteomes" id="UP000886841"/>
    </source>
</evidence>
<feature type="compositionally biased region" description="Basic and acidic residues" evidence="1">
    <location>
        <begin position="306"/>
        <end position="323"/>
    </location>
</feature>
<name>A0A9D1ELW5_9FIRM</name>
<evidence type="ECO:0000259" key="4">
    <source>
        <dbReference type="Pfam" id="PF14257"/>
    </source>
</evidence>
<keyword evidence="3" id="KW-0732">Signal</keyword>
<dbReference type="AlphaFoldDB" id="A0A9D1ELW5"/>
<dbReference type="Proteomes" id="UP000886841">
    <property type="component" value="Unassembled WGS sequence"/>
</dbReference>
<feature type="region of interest" description="Disordered" evidence="1">
    <location>
        <begin position="52"/>
        <end position="72"/>
    </location>
</feature>
<evidence type="ECO:0000256" key="1">
    <source>
        <dbReference type="SAM" id="MobiDB-lite"/>
    </source>
</evidence>
<keyword evidence="2" id="KW-1133">Transmembrane helix</keyword>
<evidence type="ECO:0000256" key="2">
    <source>
        <dbReference type="SAM" id="Phobius"/>
    </source>
</evidence>
<comment type="caution">
    <text evidence="5">The sequence shown here is derived from an EMBL/GenBank/DDBJ whole genome shotgun (WGS) entry which is preliminary data.</text>
</comment>
<dbReference type="Pfam" id="PF14257">
    <property type="entry name" value="DUF4349"/>
    <property type="match status" value="1"/>
</dbReference>
<evidence type="ECO:0000256" key="3">
    <source>
        <dbReference type="SAM" id="SignalP"/>
    </source>
</evidence>
<keyword evidence="2" id="KW-0812">Transmembrane</keyword>
<reference evidence="5" key="2">
    <citation type="journal article" date="2021" name="PeerJ">
        <title>Extensive microbial diversity within the chicken gut microbiome revealed by metagenomics and culture.</title>
        <authorList>
            <person name="Gilroy R."/>
            <person name="Ravi A."/>
            <person name="Getino M."/>
            <person name="Pursley I."/>
            <person name="Horton D.L."/>
            <person name="Alikhan N.F."/>
            <person name="Baker D."/>
            <person name="Gharbi K."/>
            <person name="Hall N."/>
            <person name="Watson M."/>
            <person name="Adriaenssens E.M."/>
            <person name="Foster-Nyarko E."/>
            <person name="Jarju S."/>
            <person name="Secka A."/>
            <person name="Antonio M."/>
            <person name="Oren A."/>
            <person name="Chaudhuri R.R."/>
            <person name="La Ragione R."/>
            <person name="Hildebrand F."/>
            <person name="Pallen M.J."/>
        </authorList>
    </citation>
    <scope>NUCLEOTIDE SEQUENCE</scope>
    <source>
        <strain evidence="5">ChiSxjej1B13-7041</strain>
    </source>
</reference>
<dbReference type="InterPro" id="IPR025645">
    <property type="entry name" value="DUF4349"/>
</dbReference>